<sequence>MADFRNAGIDRGDIRAELKNFLLAIRIRKEEYMNIIDELEPDELEFDLREYKEYFEKQVKPIYEQAHAVGVESLVALAEEVKRVYDEIINMIESKLSYGKQG</sequence>
<keyword evidence="2" id="KW-1185">Reference proteome</keyword>
<reference evidence="1 2" key="1">
    <citation type="submission" date="2018-10" db="EMBL/GenBank/DDBJ databases">
        <title>Genomic Encyclopedia of Archaeal and Bacterial Type Strains, Phase II (KMG-II): from individual species to whole genera.</title>
        <authorList>
            <person name="Goeker M."/>
        </authorList>
    </citation>
    <scope>NUCLEOTIDE SEQUENCE [LARGE SCALE GENOMIC DNA]</scope>
    <source>
        <strain evidence="1 2">DSM 16510</strain>
    </source>
</reference>
<dbReference type="OrthoDB" id="15326at2"/>
<organism evidence="1 2">
    <name type="scientific">Hydrogenivirga caldilitoris</name>
    <dbReference type="NCBI Taxonomy" id="246264"/>
    <lineage>
        <taxon>Bacteria</taxon>
        <taxon>Pseudomonadati</taxon>
        <taxon>Aquificota</taxon>
        <taxon>Aquificia</taxon>
        <taxon>Aquificales</taxon>
        <taxon>Aquificaceae</taxon>
        <taxon>Hydrogenivirga</taxon>
    </lineage>
</organism>
<dbReference type="Proteomes" id="UP000267841">
    <property type="component" value="Unassembled WGS sequence"/>
</dbReference>
<dbReference type="RefSeq" id="WP_121008571.1">
    <property type="nucleotide sequence ID" value="NZ_RCCJ01000001.1"/>
</dbReference>
<dbReference type="EMBL" id="RCCJ01000001">
    <property type="protein sequence ID" value="RLJ69760.1"/>
    <property type="molecule type" value="Genomic_DNA"/>
</dbReference>
<name>A0A497XNP6_9AQUI</name>
<protein>
    <submittedName>
        <fullName evidence="1">Uncharacterized protein</fullName>
    </submittedName>
</protein>
<gene>
    <name evidence="1" type="ORF">BCF55_0015</name>
</gene>
<dbReference type="AlphaFoldDB" id="A0A497XNP6"/>
<evidence type="ECO:0000313" key="2">
    <source>
        <dbReference type="Proteomes" id="UP000267841"/>
    </source>
</evidence>
<comment type="caution">
    <text evidence="1">The sequence shown here is derived from an EMBL/GenBank/DDBJ whole genome shotgun (WGS) entry which is preliminary data.</text>
</comment>
<evidence type="ECO:0000313" key="1">
    <source>
        <dbReference type="EMBL" id="RLJ69760.1"/>
    </source>
</evidence>
<proteinExistence type="predicted"/>
<accession>A0A497XNP6</accession>